<evidence type="ECO:0008006" key="3">
    <source>
        <dbReference type="Google" id="ProtNLM"/>
    </source>
</evidence>
<dbReference type="EMBL" id="JADYXP020000001">
    <property type="protein sequence ID" value="KAL0134851.1"/>
    <property type="molecule type" value="Genomic_DNA"/>
</dbReference>
<sequence length="114" mass="12187">MSAGAGALAVVIPAMTSTSARILRVGGRPVVRSRRPDIPRPADYFPSQLLRSARLTGVGENYPPEEGGGALLHGPRKERLRFCSTGSIRTWIGLTLRTAPSSVISLEKSVQCCQ</sequence>
<protein>
    <recommendedName>
        <fullName evidence="3">Secreted protein</fullName>
    </recommendedName>
</protein>
<dbReference type="Proteomes" id="UP001430953">
    <property type="component" value="Unassembled WGS sequence"/>
</dbReference>
<dbReference type="AlphaFoldDB" id="A0AAW2H621"/>
<organism evidence="1 2">
    <name type="scientific">Cardiocondyla obscurior</name>
    <dbReference type="NCBI Taxonomy" id="286306"/>
    <lineage>
        <taxon>Eukaryota</taxon>
        <taxon>Metazoa</taxon>
        <taxon>Ecdysozoa</taxon>
        <taxon>Arthropoda</taxon>
        <taxon>Hexapoda</taxon>
        <taxon>Insecta</taxon>
        <taxon>Pterygota</taxon>
        <taxon>Neoptera</taxon>
        <taxon>Endopterygota</taxon>
        <taxon>Hymenoptera</taxon>
        <taxon>Apocrita</taxon>
        <taxon>Aculeata</taxon>
        <taxon>Formicoidea</taxon>
        <taxon>Formicidae</taxon>
        <taxon>Myrmicinae</taxon>
        <taxon>Cardiocondyla</taxon>
    </lineage>
</organism>
<keyword evidence="2" id="KW-1185">Reference proteome</keyword>
<reference evidence="1 2" key="1">
    <citation type="submission" date="2023-03" db="EMBL/GenBank/DDBJ databases">
        <title>High recombination rates correlate with genetic variation in Cardiocondyla obscurior ants.</title>
        <authorList>
            <person name="Errbii M."/>
        </authorList>
    </citation>
    <scope>NUCLEOTIDE SEQUENCE [LARGE SCALE GENOMIC DNA]</scope>
    <source>
        <strain evidence="1">Alpha-2009</strain>
        <tissue evidence="1">Whole body</tissue>
    </source>
</reference>
<comment type="caution">
    <text evidence="1">The sequence shown here is derived from an EMBL/GenBank/DDBJ whole genome shotgun (WGS) entry which is preliminary data.</text>
</comment>
<evidence type="ECO:0000313" key="1">
    <source>
        <dbReference type="EMBL" id="KAL0134851.1"/>
    </source>
</evidence>
<accession>A0AAW2H621</accession>
<gene>
    <name evidence="1" type="ORF">PUN28_001556</name>
</gene>
<proteinExistence type="predicted"/>
<name>A0AAW2H621_9HYME</name>
<evidence type="ECO:0000313" key="2">
    <source>
        <dbReference type="Proteomes" id="UP001430953"/>
    </source>
</evidence>